<evidence type="ECO:0000256" key="1">
    <source>
        <dbReference type="SAM" id="Coils"/>
    </source>
</evidence>
<evidence type="ECO:0008006" key="4">
    <source>
        <dbReference type="Google" id="ProtNLM"/>
    </source>
</evidence>
<evidence type="ECO:0000313" key="2">
    <source>
        <dbReference type="EMBL" id="MDR7133475.1"/>
    </source>
</evidence>
<evidence type="ECO:0000313" key="3">
    <source>
        <dbReference type="Proteomes" id="UP001251524"/>
    </source>
</evidence>
<feature type="coiled-coil region" evidence="1">
    <location>
        <begin position="60"/>
        <end position="122"/>
    </location>
</feature>
<organism evidence="2 3">
    <name type="scientific">Lysobacter niastensis</name>
    <dbReference type="NCBI Taxonomy" id="380629"/>
    <lineage>
        <taxon>Bacteria</taxon>
        <taxon>Pseudomonadati</taxon>
        <taxon>Pseudomonadota</taxon>
        <taxon>Gammaproteobacteria</taxon>
        <taxon>Lysobacterales</taxon>
        <taxon>Lysobacteraceae</taxon>
        <taxon>Lysobacter</taxon>
    </lineage>
</organism>
<gene>
    <name evidence="2" type="ORF">J2X06_000659</name>
</gene>
<sequence length="247" mass="27629">MSRSRGTTTPRLMVVQQRQDRRPLVWTAAVAALWAASLGAIWAWATWRAAPQLPQLSDELDSVRGELRQWHRQAESLKQREATLERSDQISRNANLQMQNALAAREQEIASLRANVAFYERLVGATSQPKGLNVYSAAFTPETGGTWRYQMVLTQSLNRGAVSNGKLQFVLEGVRHGKLATIGWDELHQRAAAPPQNYSFRYFQQVDGSVMLPAGFTPQRVRVSLHGDSGTVEQTLGWKRTNVTGET</sequence>
<keyword evidence="3" id="KW-1185">Reference proteome</keyword>
<dbReference type="InterPro" id="IPR046703">
    <property type="entry name" value="DUF6776"/>
</dbReference>
<dbReference type="EMBL" id="JAVDVY010000001">
    <property type="protein sequence ID" value="MDR7133475.1"/>
    <property type="molecule type" value="Genomic_DNA"/>
</dbReference>
<protein>
    <recommendedName>
        <fullName evidence="4">Transmembrane protein</fullName>
    </recommendedName>
</protein>
<accession>A0ABU1W7C4</accession>
<dbReference type="Proteomes" id="UP001251524">
    <property type="component" value="Unassembled WGS sequence"/>
</dbReference>
<dbReference type="Pfam" id="PF20567">
    <property type="entry name" value="DUF6776"/>
    <property type="match status" value="1"/>
</dbReference>
<keyword evidence="1" id="KW-0175">Coiled coil</keyword>
<name>A0ABU1W7C4_9GAMM</name>
<reference evidence="2 3" key="1">
    <citation type="submission" date="2023-07" db="EMBL/GenBank/DDBJ databases">
        <title>Sorghum-associated microbial communities from plants grown in Nebraska, USA.</title>
        <authorList>
            <person name="Schachtman D."/>
        </authorList>
    </citation>
    <scope>NUCLEOTIDE SEQUENCE [LARGE SCALE GENOMIC DNA]</scope>
    <source>
        <strain evidence="2 3">BE198</strain>
    </source>
</reference>
<proteinExistence type="predicted"/>
<comment type="caution">
    <text evidence="2">The sequence shown here is derived from an EMBL/GenBank/DDBJ whole genome shotgun (WGS) entry which is preliminary data.</text>
</comment>